<sequence length="279" mass="29065">MHLTQWALATVSLVSLAFGQTCYWPSGSTASALQPCSISSGNEVAACCFANHYCMTNGLCLSPTEGTWYRGGCTDKEYKKTGCPEFCHTSDIVGGIPGRHAAVWACASKVFACSSLDNCAKQNFTAGIYRAVMNRALQTDLANDTASATATATATATGTEASSTEIETEEASTTTCPADAQVSPGISTGAAAGIGIGVGLPLAIAVAALTIMLLREKKKAREAVAASYQQQSGYGQQPYTITPSPWGKQETDYVPAAEVSGQSMPELDSSVHGRHELSH</sequence>
<reference evidence="4" key="1">
    <citation type="submission" date="2020-03" db="EMBL/GenBank/DDBJ databases">
        <authorList>
            <person name="He L."/>
        </authorList>
    </citation>
    <scope>NUCLEOTIDE SEQUENCE</scope>
    <source>
        <strain evidence="4">CkLH20</strain>
    </source>
</reference>
<protein>
    <submittedName>
        <fullName evidence="4">Uncharacterized protein</fullName>
    </submittedName>
</protein>
<dbReference type="AlphaFoldDB" id="A0A9P6LLL9"/>
<feature type="chain" id="PRO_5040514059" evidence="3">
    <location>
        <begin position="20"/>
        <end position="279"/>
    </location>
</feature>
<keyword evidence="2" id="KW-1133">Transmembrane helix</keyword>
<keyword evidence="3" id="KW-0732">Signal</keyword>
<feature type="region of interest" description="Disordered" evidence="1">
    <location>
        <begin position="152"/>
        <end position="180"/>
    </location>
</feature>
<evidence type="ECO:0000256" key="3">
    <source>
        <dbReference type="SAM" id="SignalP"/>
    </source>
</evidence>
<feature type="transmembrane region" description="Helical" evidence="2">
    <location>
        <begin position="190"/>
        <end position="214"/>
    </location>
</feature>
<dbReference type="OrthoDB" id="5215637at2759"/>
<evidence type="ECO:0000256" key="2">
    <source>
        <dbReference type="SAM" id="Phobius"/>
    </source>
</evidence>
<evidence type="ECO:0000313" key="4">
    <source>
        <dbReference type="EMBL" id="KAF9876722.1"/>
    </source>
</evidence>
<gene>
    <name evidence="4" type="ORF">CkaCkLH20_05568</name>
</gene>
<keyword evidence="2" id="KW-0472">Membrane</keyword>
<comment type="caution">
    <text evidence="4">The sequence shown here is derived from an EMBL/GenBank/DDBJ whole genome shotgun (WGS) entry which is preliminary data.</text>
</comment>
<proteinExistence type="predicted"/>
<name>A0A9P6LLL9_9PEZI</name>
<feature type="signal peptide" evidence="3">
    <location>
        <begin position="1"/>
        <end position="19"/>
    </location>
</feature>
<feature type="compositionally biased region" description="Low complexity" evidence="1">
    <location>
        <begin position="152"/>
        <end position="175"/>
    </location>
</feature>
<organism evidence="4 5">
    <name type="scientific">Colletotrichum karsti</name>
    <dbReference type="NCBI Taxonomy" id="1095194"/>
    <lineage>
        <taxon>Eukaryota</taxon>
        <taxon>Fungi</taxon>
        <taxon>Dikarya</taxon>
        <taxon>Ascomycota</taxon>
        <taxon>Pezizomycotina</taxon>
        <taxon>Sordariomycetes</taxon>
        <taxon>Hypocreomycetidae</taxon>
        <taxon>Glomerellales</taxon>
        <taxon>Glomerellaceae</taxon>
        <taxon>Colletotrichum</taxon>
        <taxon>Colletotrichum boninense species complex</taxon>
    </lineage>
</organism>
<evidence type="ECO:0000256" key="1">
    <source>
        <dbReference type="SAM" id="MobiDB-lite"/>
    </source>
</evidence>
<dbReference type="RefSeq" id="XP_038746183.1">
    <property type="nucleotide sequence ID" value="XM_038888286.1"/>
</dbReference>
<feature type="region of interest" description="Disordered" evidence="1">
    <location>
        <begin position="257"/>
        <end position="279"/>
    </location>
</feature>
<keyword evidence="5" id="KW-1185">Reference proteome</keyword>
<dbReference type="Proteomes" id="UP000781932">
    <property type="component" value="Unassembled WGS sequence"/>
</dbReference>
<evidence type="ECO:0000313" key="5">
    <source>
        <dbReference type="Proteomes" id="UP000781932"/>
    </source>
</evidence>
<dbReference type="GeneID" id="62161360"/>
<dbReference type="EMBL" id="JAATWM020000016">
    <property type="protein sequence ID" value="KAF9876722.1"/>
    <property type="molecule type" value="Genomic_DNA"/>
</dbReference>
<accession>A0A9P6LLL9</accession>
<reference evidence="4" key="2">
    <citation type="submission" date="2020-11" db="EMBL/GenBank/DDBJ databases">
        <title>Whole genome sequencing of Colletotrichum sp.</title>
        <authorList>
            <person name="Li H."/>
        </authorList>
    </citation>
    <scope>NUCLEOTIDE SEQUENCE</scope>
    <source>
        <strain evidence="4">CkLH20</strain>
    </source>
</reference>
<feature type="compositionally biased region" description="Basic and acidic residues" evidence="1">
    <location>
        <begin position="269"/>
        <end position="279"/>
    </location>
</feature>
<keyword evidence="2" id="KW-0812">Transmembrane</keyword>